<dbReference type="EMBL" id="CP108264">
    <property type="protein sequence ID" value="WTU77485.1"/>
    <property type="molecule type" value="Genomic_DNA"/>
</dbReference>
<dbReference type="AlphaFoldDB" id="A0AAU2JXF7"/>
<proteinExistence type="predicted"/>
<feature type="compositionally biased region" description="Polar residues" evidence="1">
    <location>
        <begin position="27"/>
        <end position="52"/>
    </location>
</feature>
<gene>
    <name evidence="2" type="ORF">OG327_31475</name>
</gene>
<protein>
    <submittedName>
        <fullName evidence="2">Uncharacterized protein</fullName>
    </submittedName>
</protein>
<organism evidence="2">
    <name type="scientific">Streptomyces sp. NBC_00049</name>
    <dbReference type="NCBI Taxonomy" id="2903617"/>
    <lineage>
        <taxon>Bacteria</taxon>
        <taxon>Bacillati</taxon>
        <taxon>Actinomycetota</taxon>
        <taxon>Actinomycetes</taxon>
        <taxon>Kitasatosporales</taxon>
        <taxon>Streptomycetaceae</taxon>
        <taxon>Streptomyces</taxon>
    </lineage>
</organism>
<sequence length="143" mass="14478">MSDQEESKGFVEDSHLNIAARSADVSAPTSDEQGGIQRNESAVIPAQSTEAESPTVAIARERLVEAIGREAVFLADQRAGQASEGLEALARAFALVASPVAALTASPAAAQPQVRIAGNLTQSMGAAFSGSEQSAGVGVGAGW</sequence>
<feature type="region of interest" description="Disordered" evidence="1">
    <location>
        <begin position="1"/>
        <end position="53"/>
    </location>
</feature>
<evidence type="ECO:0000256" key="1">
    <source>
        <dbReference type="SAM" id="MobiDB-lite"/>
    </source>
</evidence>
<reference evidence="2" key="1">
    <citation type="submission" date="2022-10" db="EMBL/GenBank/DDBJ databases">
        <title>The complete genomes of actinobacterial strains from the NBC collection.</title>
        <authorList>
            <person name="Joergensen T.S."/>
            <person name="Alvarez Arevalo M."/>
            <person name="Sterndorff E.B."/>
            <person name="Faurdal D."/>
            <person name="Vuksanovic O."/>
            <person name="Mourched A.-S."/>
            <person name="Charusanti P."/>
            <person name="Shaw S."/>
            <person name="Blin K."/>
            <person name="Weber T."/>
        </authorList>
    </citation>
    <scope>NUCLEOTIDE SEQUENCE</scope>
    <source>
        <strain evidence="2">NBC_00049</strain>
    </source>
</reference>
<accession>A0AAU2JXF7</accession>
<evidence type="ECO:0000313" key="2">
    <source>
        <dbReference type="EMBL" id="WTU77485.1"/>
    </source>
</evidence>
<feature type="compositionally biased region" description="Basic and acidic residues" evidence="1">
    <location>
        <begin position="1"/>
        <end position="15"/>
    </location>
</feature>
<name>A0AAU2JXF7_9ACTN</name>